<evidence type="ECO:0000256" key="7">
    <source>
        <dbReference type="ARBA" id="ARBA00038425"/>
    </source>
</evidence>
<feature type="region of interest" description="Disordered" evidence="10">
    <location>
        <begin position="167"/>
        <end position="190"/>
    </location>
</feature>
<evidence type="ECO:0000256" key="4">
    <source>
        <dbReference type="ARBA" id="ARBA00023125"/>
    </source>
</evidence>
<proteinExistence type="inferred from homology"/>
<evidence type="ECO:0000256" key="5">
    <source>
        <dbReference type="ARBA" id="ARBA00023155"/>
    </source>
</evidence>
<dbReference type="PANTHER" id="PTHR24338:SF9">
    <property type="entry name" value="HOMEOBOX PROTEIN MSX-3"/>
    <property type="match status" value="1"/>
</dbReference>
<dbReference type="OMA" id="AYGVYYL"/>
<dbReference type="Proteomes" id="UP000314981">
    <property type="component" value="Chromosome 26"/>
</dbReference>
<feature type="region of interest" description="Disordered" evidence="10">
    <location>
        <begin position="65"/>
        <end position="91"/>
    </location>
</feature>
<feature type="domain" description="Homeobox" evidence="11">
    <location>
        <begin position="85"/>
        <end position="145"/>
    </location>
</feature>
<dbReference type="CDD" id="cd00086">
    <property type="entry name" value="homeodomain"/>
    <property type="match status" value="1"/>
</dbReference>
<keyword evidence="4 8" id="KW-0238">DNA-binding</keyword>
<dbReference type="Pfam" id="PF00046">
    <property type="entry name" value="Homeodomain"/>
    <property type="match status" value="1"/>
</dbReference>
<dbReference type="InterPro" id="IPR001356">
    <property type="entry name" value="HD"/>
</dbReference>
<dbReference type="InterPro" id="IPR017970">
    <property type="entry name" value="Homeobox_CS"/>
</dbReference>
<evidence type="ECO:0000313" key="13">
    <source>
        <dbReference type="Proteomes" id="UP000314981"/>
    </source>
</evidence>
<dbReference type="Ensembl" id="ENSBIXT00000004090.1">
    <property type="protein sequence ID" value="ENSBIXP00000030419.1"/>
    <property type="gene ID" value="ENSBIXG00000012389.1"/>
</dbReference>
<dbReference type="PROSITE" id="PS00027">
    <property type="entry name" value="HOMEOBOX_1"/>
    <property type="match status" value="1"/>
</dbReference>
<dbReference type="SUPFAM" id="SSF46689">
    <property type="entry name" value="Homeodomain-like"/>
    <property type="match status" value="1"/>
</dbReference>
<evidence type="ECO:0000256" key="1">
    <source>
        <dbReference type="ARBA" id="ARBA00004123"/>
    </source>
</evidence>
<evidence type="ECO:0000256" key="9">
    <source>
        <dbReference type="RuleBase" id="RU000682"/>
    </source>
</evidence>
<dbReference type="SMART" id="SM00389">
    <property type="entry name" value="HOX"/>
    <property type="match status" value="1"/>
</dbReference>
<evidence type="ECO:0000313" key="12">
    <source>
        <dbReference type="Ensembl" id="ENSBIXP00000030419.1"/>
    </source>
</evidence>
<dbReference type="PROSITE" id="PS50071">
    <property type="entry name" value="HOMEOBOX_2"/>
    <property type="match status" value="1"/>
</dbReference>
<name>A0A4W2EEW1_BOBOX</name>
<dbReference type="GO" id="GO:0048598">
    <property type="term" value="P:embryonic morphogenesis"/>
    <property type="evidence" value="ECO:0007669"/>
    <property type="project" value="TreeGrafter"/>
</dbReference>
<keyword evidence="5 8" id="KW-0371">Homeobox</keyword>
<keyword evidence="6 8" id="KW-0539">Nucleus</keyword>
<evidence type="ECO:0000256" key="6">
    <source>
        <dbReference type="ARBA" id="ARBA00023242"/>
    </source>
</evidence>
<accession>A0A4W2EEW1</accession>
<keyword evidence="3" id="KW-0678">Repressor</keyword>
<dbReference type="GO" id="GO:0000977">
    <property type="term" value="F:RNA polymerase II transcription regulatory region sequence-specific DNA binding"/>
    <property type="evidence" value="ECO:0007669"/>
    <property type="project" value="TreeGrafter"/>
</dbReference>
<dbReference type="InterPro" id="IPR050674">
    <property type="entry name" value="Msh_Homeobox_Regulators"/>
</dbReference>
<reference evidence="12" key="2">
    <citation type="submission" date="2025-08" db="UniProtKB">
        <authorList>
            <consortium name="Ensembl"/>
        </authorList>
    </citation>
    <scope>IDENTIFICATION</scope>
</reference>
<comment type="subcellular location">
    <subcellularLocation>
        <location evidence="1 8 9">Nucleus</location>
    </subcellularLocation>
</comment>
<reference evidence="12 13" key="1">
    <citation type="submission" date="2018-11" db="EMBL/GenBank/DDBJ databases">
        <title>Haplotype-resolved cattle genomes.</title>
        <authorList>
            <person name="Low W.Y."/>
            <person name="Tearle R."/>
            <person name="Bickhart D.M."/>
            <person name="Rosen B.D."/>
            <person name="Koren S."/>
            <person name="Rhie A."/>
            <person name="Hiendleder S."/>
            <person name="Phillippy A.M."/>
            <person name="Smith T.P.L."/>
            <person name="Williams J.L."/>
        </authorList>
    </citation>
    <scope>NUCLEOTIDE SEQUENCE [LARGE SCALE GENOMIC DNA]</scope>
</reference>
<dbReference type="GO" id="GO:0000981">
    <property type="term" value="F:DNA-binding transcription factor activity, RNA polymerase II-specific"/>
    <property type="evidence" value="ECO:0007669"/>
    <property type="project" value="InterPro"/>
</dbReference>
<dbReference type="PANTHER" id="PTHR24338">
    <property type="entry name" value="HOMEOBOX PROTEIN MSX"/>
    <property type="match status" value="1"/>
</dbReference>
<dbReference type="AlphaFoldDB" id="A0A4W2EEW1"/>
<protein>
    <recommendedName>
        <fullName evidence="11">Homeobox domain-containing protein</fullName>
    </recommendedName>
</protein>
<comment type="similarity">
    <text evidence="7">Belongs to the Msh homeobox family.</text>
</comment>
<dbReference type="Gene3D" id="1.10.10.60">
    <property type="entry name" value="Homeodomain-like"/>
    <property type="match status" value="1"/>
</dbReference>
<sequence length="234" mass="25948">MAPALLGMNPAGLRTWDGDRARFGPLPFGVESLLEAERWLGSEPVQPQKERPRGAAEPRAWFPPAALSSAPRAPSPPACALGKQKSDREPRTPFTAAQLLALERGFGQQQHVSVAERAAFSSSLSLSETQVKIWFQNRRPKAKRLQEAELEKLKLTARPLLPRPPLPSRWAPAFTTPPPPRRRCPDSSPRRGRLRPVLPAYIWVISCFPLEFVNMVNYSGKSSFSLSCPILVSI</sequence>
<feature type="DNA-binding region" description="Homeobox" evidence="8">
    <location>
        <begin position="87"/>
        <end position="146"/>
    </location>
</feature>
<evidence type="ECO:0000256" key="8">
    <source>
        <dbReference type="PROSITE-ProRule" id="PRU00108"/>
    </source>
</evidence>
<evidence type="ECO:0000256" key="10">
    <source>
        <dbReference type="SAM" id="MobiDB-lite"/>
    </source>
</evidence>
<keyword evidence="2" id="KW-0217">Developmental protein</keyword>
<dbReference type="InterPro" id="IPR009057">
    <property type="entry name" value="Homeodomain-like_sf"/>
</dbReference>
<keyword evidence="13" id="KW-1185">Reference proteome</keyword>
<dbReference type="GO" id="GO:0005634">
    <property type="term" value="C:nucleus"/>
    <property type="evidence" value="ECO:0007669"/>
    <property type="project" value="UniProtKB-SubCell"/>
</dbReference>
<reference evidence="12" key="3">
    <citation type="submission" date="2025-09" db="UniProtKB">
        <authorList>
            <consortium name="Ensembl"/>
        </authorList>
    </citation>
    <scope>IDENTIFICATION</scope>
</reference>
<evidence type="ECO:0000256" key="2">
    <source>
        <dbReference type="ARBA" id="ARBA00022473"/>
    </source>
</evidence>
<evidence type="ECO:0000259" key="11">
    <source>
        <dbReference type="PROSITE" id="PS50071"/>
    </source>
</evidence>
<evidence type="ECO:0000256" key="3">
    <source>
        <dbReference type="ARBA" id="ARBA00022491"/>
    </source>
</evidence>
<organism evidence="12 13">
    <name type="scientific">Bos indicus x Bos taurus</name>
    <name type="common">Hybrid cattle</name>
    <dbReference type="NCBI Taxonomy" id="30522"/>
    <lineage>
        <taxon>Eukaryota</taxon>
        <taxon>Metazoa</taxon>
        <taxon>Chordata</taxon>
        <taxon>Craniata</taxon>
        <taxon>Vertebrata</taxon>
        <taxon>Euteleostomi</taxon>
        <taxon>Mammalia</taxon>
        <taxon>Eutheria</taxon>
        <taxon>Laurasiatheria</taxon>
        <taxon>Artiodactyla</taxon>
        <taxon>Ruminantia</taxon>
        <taxon>Pecora</taxon>
        <taxon>Bovidae</taxon>
        <taxon>Bovinae</taxon>
        <taxon>Bos</taxon>
    </lineage>
</organism>